<proteinExistence type="inferred from homology"/>
<evidence type="ECO:0000256" key="5">
    <source>
        <dbReference type="ARBA" id="ARBA00022989"/>
    </source>
</evidence>
<feature type="transmembrane region" description="Helical" evidence="7">
    <location>
        <begin position="199"/>
        <end position="216"/>
    </location>
</feature>
<evidence type="ECO:0000313" key="9">
    <source>
        <dbReference type="EMBL" id="MDQ1148052.1"/>
    </source>
</evidence>
<organism evidence="9 10">
    <name type="scientific">Sphingobacterium zeae</name>
    <dbReference type="NCBI Taxonomy" id="1776859"/>
    <lineage>
        <taxon>Bacteria</taxon>
        <taxon>Pseudomonadati</taxon>
        <taxon>Bacteroidota</taxon>
        <taxon>Sphingobacteriia</taxon>
        <taxon>Sphingobacteriales</taxon>
        <taxon>Sphingobacteriaceae</taxon>
        <taxon>Sphingobacterium</taxon>
    </lineage>
</organism>
<keyword evidence="6 7" id="KW-0472">Membrane</keyword>
<evidence type="ECO:0000256" key="6">
    <source>
        <dbReference type="ARBA" id="ARBA00023136"/>
    </source>
</evidence>
<keyword evidence="3" id="KW-1003">Cell membrane</keyword>
<evidence type="ECO:0000256" key="3">
    <source>
        <dbReference type="ARBA" id="ARBA00022475"/>
    </source>
</evidence>
<comment type="subcellular location">
    <subcellularLocation>
        <location evidence="1">Cell membrane</location>
        <topology evidence="1">Multi-pass membrane protein</topology>
    </subcellularLocation>
</comment>
<name>A0ABU0TZC0_9SPHI</name>
<dbReference type="PANTHER" id="PTHR40074">
    <property type="entry name" value="O-ACETYLTRANSFERASE WECH"/>
    <property type="match status" value="1"/>
</dbReference>
<evidence type="ECO:0000256" key="1">
    <source>
        <dbReference type="ARBA" id="ARBA00004651"/>
    </source>
</evidence>
<feature type="transmembrane region" description="Helical" evidence="7">
    <location>
        <begin position="250"/>
        <end position="269"/>
    </location>
</feature>
<gene>
    <name evidence="9" type="ORF">QE382_000036</name>
</gene>
<protein>
    <submittedName>
        <fullName evidence="9">Peptidoglycan/LPS O-acetylase OafA/YrhL</fullName>
    </submittedName>
</protein>
<keyword evidence="4 7" id="KW-0812">Transmembrane</keyword>
<feature type="domain" description="Acyltransferase 3" evidence="8">
    <location>
        <begin position="24"/>
        <end position="355"/>
    </location>
</feature>
<evidence type="ECO:0000256" key="4">
    <source>
        <dbReference type="ARBA" id="ARBA00022692"/>
    </source>
</evidence>
<comment type="similarity">
    <text evidence="2">Belongs to the acyltransferase 3 family.</text>
</comment>
<reference evidence="9 10" key="1">
    <citation type="submission" date="2023-07" db="EMBL/GenBank/DDBJ databases">
        <title>Functional and genomic diversity of the sorghum phyllosphere microbiome.</title>
        <authorList>
            <person name="Shade A."/>
        </authorList>
    </citation>
    <scope>NUCLEOTIDE SEQUENCE [LARGE SCALE GENOMIC DNA]</scope>
    <source>
        <strain evidence="9 10">SORGH_AS_0892</strain>
    </source>
</reference>
<dbReference type="EMBL" id="JAUTBA010000001">
    <property type="protein sequence ID" value="MDQ1148052.1"/>
    <property type="molecule type" value="Genomic_DNA"/>
</dbReference>
<feature type="transmembrane region" description="Helical" evidence="7">
    <location>
        <begin position="275"/>
        <end position="297"/>
    </location>
</feature>
<comment type="caution">
    <text evidence="9">The sequence shown here is derived from an EMBL/GenBank/DDBJ whole genome shotgun (WGS) entry which is preliminary data.</text>
</comment>
<accession>A0ABU0TZC0</accession>
<feature type="transmembrane region" description="Helical" evidence="7">
    <location>
        <begin position="111"/>
        <end position="133"/>
    </location>
</feature>
<dbReference type="InterPro" id="IPR002656">
    <property type="entry name" value="Acyl_transf_3_dom"/>
</dbReference>
<evidence type="ECO:0000259" key="8">
    <source>
        <dbReference type="Pfam" id="PF01757"/>
    </source>
</evidence>
<dbReference type="PANTHER" id="PTHR40074:SF2">
    <property type="entry name" value="O-ACETYLTRANSFERASE WECH"/>
    <property type="match status" value="1"/>
</dbReference>
<dbReference type="Pfam" id="PF01757">
    <property type="entry name" value="Acyl_transf_3"/>
    <property type="match status" value="1"/>
</dbReference>
<evidence type="ECO:0000256" key="2">
    <source>
        <dbReference type="ARBA" id="ARBA00007400"/>
    </source>
</evidence>
<feature type="transmembrane region" description="Helical" evidence="7">
    <location>
        <begin position="67"/>
        <end position="90"/>
    </location>
</feature>
<dbReference type="RefSeq" id="WP_307184196.1">
    <property type="nucleotide sequence ID" value="NZ_JAUTBA010000001.1"/>
</dbReference>
<evidence type="ECO:0000256" key="7">
    <source>
        <dbReference type="SAM" id="Phobius"/>
    </source>
</evidence>
<keyword evidence="5 7" id="KW-1133">Transmembrane helix</keyword>
<keyword evidence="10" id="KW-1185">Reference proteome</keyword>
<feature type="transmembrane region" description="Helical" evidence="7">
    <location>
        <begin position="309"/>
        <end position="331"/>
    </location>
</feature>
<evidence type="ECO:0000313" key="10">
    <source>
        <dbReference type="Proteomes" id="UP001244640"/>
    </source>
</evidence>
<feature type="transmembrane region" description="Helical" evidence="7">
    <location>
        <begin position="343"/>
        <end position="364"/>
    </location>
</feature>
<feature type="transmembrane region" description="Helical" evidence="7">
    <location>
        <begin position="177"/>
        <end position="194"/>
    </location>
</feature>
<dbReference type="Proteomes" id="UP001244640">
    <property type="component" value="Unassembled WGS sequence"/>
</dbReference>
<sequence>MEREYSHPSTLGYLTSEQLLSNTIDFLRFPLIVGVVFIHTDFSNIIIQGARQVDIGQYAVFEQFFFLFSKLVFEVCVPLFFFISGFLFFYGTESFSFLVYLKKLRKRITSLLIPYIFWNLVVLLFFFFAQTFFAELLSGSNKPIVQYSVADWLWSLWDTSHVHGKAAKNLPINSPFWFIRDLMVVVLLSPIIYFLIRKLAIFAVLILGLVWVLNPYFYLPGWSSVSFFFFSAGAYFSLYNKNFVLIIKSFLPWPVLCYILLIIVAFYGFEKGGWSYLYCANVLLGLISAVAVTGYFIEKGSWRPNHFLVSASFFIFAYHRLPLVFIIKFLFGWVKPQTDVMLLLMYFVCPVCVILLGLLFFGVLRRLLPAFTAVICGGRL</sequence>